<keyword evidence="7" id="KW-1185">Reference proteome</keyword>
<dbReference type="RefSeq" id="WP_199459971.1">
    <property type="nucleotide sequence ID" value="NZ_JAEMUH010000001.1"/>
</dbReference>
<dbReference type="Pfam" id="PF05400">
    <property type="entry name" value="FliT"/>
    <property type="match status" value="1"/>
</dbReference>
<evidence type="ECO:0000256" key="2">
    <source>
        <dbReference type="ARBA" id="ARBA00022490"/>
    </source>
</evidence>
<name>A0ABS0Z626_9GAMM</name>
<evidence type="ECO:0000313" key="6">
    <source>
        <dbReference type="EMBL" id="MBJ7549122.1"/>
    </source>
</evidence>
<comment type="caution">
    <text evidence="6">The sequence shown here is derived from an EMBL/GenBank/DDBJ whole genome shotgun (WGS) entry which is preliminary data.</text>
</comment>
<dbReference type="InterPro" id="IPR008622">
    <property type="entry name" value="FliT"/>
</dbReference>
<sequence length="96" mass="10861">MTLDQLEHLTSQMQQAFDESDFVRINKLVLANQESISKLSATSDEAFNSALKSFIELYLVIQSYCQNELKVASTDLKKINKAKKGLKQYSKASKRA</sequence>
<comment type="subcellular location">
    <subcellularLocation>
        <location evidence="1">Cytoplasm</location>
        <location evidence="1">Cytosol</location>
    </subcellularLocation>
</comment>
<evidence type="ECO:0000256" key="3">
    <source>
        <dbReference type="ARBA" id="ARBA00022795"/>
    </source>
</evidence>
<evidence type="ECO:0000256" key="5">
    <source>
        <dbReference type="ARBA" id="ARBA00093797"/>
    </source>
</evidence>
<dbReference type="EMBL" id="JAEMUH010000001">
    <property type="protein sequence ID" value="MBJ7549122.1"/>
    <property type="molecule type" value="Genomic_DNA"/>
</dbReference>
<evidence type="ECO:0000256" key="1">
    <source>
        <dbReference type="ARBA" id="ARBA00004514"/>
    </source>
</evidence>
<accession>A0ABS0Z626</accession>
<organism evidence="6 7">
    <name type="scientific">Marinomonas ostreistagni</name>
    <dbReference type="NCBI Taxonomy" id="359209"/>
    <lineage>
        <taxon>Bacteria</taxon>
        <taxon>Pseudomonadati</taxon>
        <taxon>Pseudomonadota</taxon>
        <taxon>Gammaproteobacteria</taxon>
        <taxon>Oceanospirillales</taxon>
        <taxon>Oceanospirillaceae</taxon>
        <taxon>Marinomonas</taxon>
    </lineage>
</organism>
<evidence type="ECO:0000313" key="7">
    <source>
        <dbReference type="Proteomes" id="UP000598488"/>
    </source>
</evidence>
<keyword evidence="4" id="KW-0143">Chaperone</keyword>
<keyword evidence="3" id="KW-1005">Bacterial flagellum biogenesis</keyword>
<reference evidence="6 7" key="1">
    <citation type="submission" date="2020-12" db="EMBL/GenBank/DDBJ databases">
        <title>Comparative genome analysis of fungal antagonists Marinomonas ostreistagni 398 and M. spartinae 468.</title>
        <authorList>
            <person name="Fields J.L."/>
            <person name="Mavrodi O.V."/>
            <person name="Biber P.D."/>
            <person name="Indest K.J."/>
            <person name="Mavrodi D.V."/>
        </authorList>
    </citation>
    <scope>NUCLEOTIDE SEQUENCE [LARGE SCALE GENOMIC DNA]</scope>
    <source>
        <strain evidence="6 7">USM7</strain>
    </source>
</reference>
<evidence type="ECO:0000256" key="4">
    <source>
        <dbReference type="ARBA" id="ARBA00023186"/>
    </source>
</evidence>
<proteinExistence type="predicted"/>
<protein>
    <recommendedName>
        <fullName evidence="5">Flagellar protein FliT</fullName>
    </recommendedName>
</protein>
<keyword evidence="2" id="KW-0963">Cytoplasm</keyword>
<dbReference type="Proteomes" id="UP000598488">
    <property type="component" value="Unassembled WGS sequence"/>
</dbReference>
<gene>
    <name evidence="6" type="ORF">JHD44_00370</name>
</gene>